<evidence type="ECO:0000256" key="5">
    <source>
        <dbReference type="ARBA" id="ARBA00022840"/>
    </source>
</evidence>
<dbReference type="Gene3D" id="1.20.120.1080">
    <property type="match status" value="1"/>
</dbReference>
<name>A0A7M5VAQ2_9CNID</name>
<dbReference type="InterPro" id="IPR011709">
    <property type="entry name" value="DEAD-box_helicase_OB_fold"/>
</dbReference>
<dbReference type="Proteomes" id="UP000594262">
    <property type="component" value="Unplaced"/>
</dbReference>
<dbReference type="SUPFAM" id="SSF52540">
    <property type="entry name" value="P-loop containing nucleoside triphosphate hydrolases"/>
    <property type="match status" value="1"/>
</dbReference>
<dbReference type="PANTHER" id="PTHR18934:SF118">
    <property type="entry name" value="ATP-DEPENDENT RNA HELICASE DHX33"/>
    <property type="match status" value="1"/>
</dbReference>
<dbReference type="PROSITE" id="PS00690">
    <property type="entry name" value="DEAH_ATP_HELICASE"/>
    <property type="match status" value="1"/>
</dbReference>
<evidence type="ECO:0000256" key="7">
    <source>
        <dbReference type="SAM" id="MobiDB-lite"/>
    </source>
</evidence>
<dbReference type="Pfam" id="PF00271">
    <property type="entry name" value="Helicase_C"/>
    <property type="match status" value="1"/>
</dbReference>
<dbReference type="Pfam" id="PF04408">
    <property type="entry name" value="WHD_HA2"/>
    <property type="match status" value="1"/>
</dbReference>
<evidence type="ECO:0000256" key="1">
    <source>
        <dbReference type="ARBA" id="ARBA00012552"/>
    </source>
</evidence>
<keyword evidence="5" id="KW-0067">ATP-binding</keyword>
<dbReference type="AlphaFoldDB" id="A0A7M5VAQ2"/>
<dbReference type="RefSeq" id="XP_066924862.1">
    <property type="nucleotide sequence ID" value="XM_067068761.1"/>
</dbReference>
<dbReference type="CDD" id="cd18791">
    <property type="entry name" value="SF2_C_RHA"/>
    <property type="match status" value="1"/>
</dbReference>
<dbReference type="InterPro" id="IPR001650">
    <property type="entry name" value="Helicase_C-like"/>
</dbReference>
<dbReference type="GO" id="GO:0016787">
    <property type="term" value="F:hydrolase activity"/>
    <property type="evidence" value="ECO:0007669"/>
    <property type="project" value="UniProtKB-KW"/>
</dbReference>
<dbReference type="PROSITE" id="PS51192">
    <property type="entry name" value="HELICASE_ATP_BIND_1"/>
    <property type="match status" value="1"/>
</dbReference>
<dbReference type="SMART" id="SM00490">
    <property type="entry name" value="HELICc"/>
    <property type="match status" value="1"/>
</dbReference>
<dbReference type="PANTHER" id="PTHR18934">
    <property type="entry name" value="ATP-DEPENDENT RNA HELICASE"/>
    <property type="match status" value="1"/>
</dbReference>
<keyword evidence="2" id="KW-0547">Nucleotide-binding</keyword>
<dbReference type="GO" id="GO:0005524">
    <property type="term" value="F:ATP binding"/>
    <property type="evidence" value="ECO:0007669"/>
    <property type="project" value="UniProtKB-KW"/>
</dbReference>
<dbReference type="InterPro" id="IPR007502">
    <property type="entry name" value="Helicase-assoc_dom"/>
</dbReference>
<feature type="domain" description="Helicase ATP-binding" evidence="8">
    <location>
        <begin position="79"/>
        <end position="247"/>
    </location>
</feature>
<organism evidence="10 11">
    <name type="scientific">Clytia hemisphaerica</name>
    <dbReference type="NCBI Taxonomy" id="252671"/>
    <lineage>
        <taxon>Eukaryota</taxon>
        <taxon>Metazoa</taxon>
        <taxon>Cnidaria</taxon>
        <taxon>Hydrozoa</taxon>
        <taxon>Hydroidolina</taxon>
        <taxon>Leptothecata</taxon>
        <taxon>Obeliida</taxon>
        <taxon>Clytiidae</taxon>
        <taxon>Clytia</taxon>
    </lineage>
</organism>
<dbReference type="FunFam" id="3.40.50.300:FF:000750">
    <property type="entry name" value="Putative ATP-dependent RNA helicase DHX33"/>
    <property type="match status" value="1"/>
</dbReference>
<protein>
    <recommendedName>
        <fullName evidence="1">RNA helicase</fullName>
        <ecNumber evidence="1">3.6.4.13</ecNumber>
    </recommendedName>
</protein>
<dbReference type="GO" id="GO:0003725">
    <property type="term" value="F:double-stranded RNA binding"/>
    <property type="evidence" value="ECO:0007669"/>
    <property type="project" value="TreeGrafter"/>
</dbReference>
<dbReference type="Pfam" id="PF21010">
    <property type="entry name" value="HA2_C"/>
    <property type="match status" value="1"/>
</dbReference>
<evidence type="ECO:0000256" key="2">
    <source>
        <dbReference type="ARBA" id="ARBA00022741"/>
    </source>
</evidence>
<evidence type="ECO:0000256" key="3">
    <source>
        <dbReference type="ARBA" id="ARBA00022801"/>
    </source>
</evidence>
<dbReference type="CDD" id="cd17978">
    <property type="entry name" value="DEXHc_DHX33"/>
    <property type="match status" value="1"/>
</dbReference>
<dbReference type="EnsemblMetazoa" id="CLYHEMT006926.1">
    <property type="protein sequence ID" value="CLYHEMP006926.1"/>
    <property type="gene ID" value="CLYHEMG006926"/>
</dbReference>
<evidence type="ECO:0000256" key="4">
    <source>
        <dbReference type="ARBA" id="ARBA00022806"/>
    </source>
</evidence>
<dbReference type="GeneID" id="136812272"/>
<evidence type="ECO:0000259" key="8">
    <source>
        <dbReference type="PROSITE" id="PS51192"/>
    </source>
</evidence>
<evidence type="ECO:0000313" key="11">
    <source>
        <dbReference type="Proteomes" id="UP000594262"/>
    </source>
</evidence>
<proteinExistence type="predicted"/>
<keyword evidence="3" id="KW-0378">Hydrolase</keyword>
<reference evidence="10" key="1">
    <citation type="submission" date="2021-01" db="UniProtKB">
        <authorList>
            <consortium name="EnsemblMetazoa"/>
        </authorList>
    </citation>
    <scope>IDENTIFICATION</scope>
</reference>
<dbReference type="EC" id="3.6.4.13" evidence="1"/>
<dbReference type="InterPro" id="IPR002464">
    <property type="entry name" value="DNA/RNA_helicase_DEAH_CS"/>
</dbReference>
<dbReference type="InterPro" id="IPR048333">
    <property type="entry name" value="HA2_WH"/>
</dbReference>
<dbReference type="InterPro" id="IPR011545">
    <property type="entry name" value="DEAD/DEAH_box_helicase_dom"/>
</dbReference>
<dbReference type="PROSITE" id="PS51194">
    <property type="entry name" value="HELICASE_CTER"/>
    <property type="match status" value="1"/>
</dbReference>
<dbReference type="Pfam" id="PF07717">
    <property type="entry name" value="OB_NTP_bind"/>
    <property type="match status" value="1"/>
</dbReference>
<dbReference type="GO" id="GO:0005730">
    <property type="term" value="C:nucleolus"/>
    <property type="evidence" value="ECO:0007669"/>
    <property type="project" value="TreeGrafter"/>
</dbReference>
<dbReference type="GO" id="GO:0045943">
    <property type="term" value="P:positive regulation of transcription by RNA polymerase I"/>
    <property type="evidence" value="ECO:0007669"/>
    <property type="project" value="TreeGrafter"/>
</dbReference>
<dbReference type="GO" id="GO:0003724">
    <property type="term" value="F:RNA helicase activity"/>
    <property type="evidence" value="ECO:0007669"/>
    <property type="project" value="UniProtKB-EC"/>
</dbReference>
<accession>A0A7M5VAQ2</accession>
<dbReference type="OrthoDB" id="10253254at2759"/>
<dbReference type="InterPro" id="IPR014001">
    <property type="entry name" value="Helicase_ATP-bd"/>
</dbReference>
<dbReference type="SMART" id="SM00847">
    <property type="entry name" value="HA2"/>
    <property type="match status" value="1"/>
</dbReference>
<dbReference type="SMART" id="SM00487">
    <property type="entry name" value="DEXDc"/>
    <property type="match status" value="1"/>
</dbReference>
<dbReference type="InterPro" id="IPR027417">
    <property type="entry name" value="P-loop_NTPase"/>
</dbReference>
<dbReference type="FunFam" id="3.40.50.300:FF:000145">
    <property type="entry name" value="probable ATP-dependent RNA helicase DHX40"/>
    <property type="match status" value="1"/>
</dbReference>
<keyword evidence="11" id="KW-1185">Reference proteome</keyword>
<evidence type="ECO:0000259" key="9">
    <source>
        <dbReference type="PROSITE" id="PS51194"/>
    </source>
</evidence>
<dbReference type="Gene3D" id="3.40.50.300">
    <property type="entry name" value="P-loop containing nucleotide triphosphate hydrolases"/>
    <property type="match status" value="2"/>
</dbReference>
<evidence type="ECO:0000313" key="10">
    <source>
        <dbReference type="EnsemblMetazoa" id="CLYHEMP006926.1"/>
    </source>
</evidence>
<evidence type="ECO:0000256" key="6">
    <source>
        <dbReference type="ARBA" id="ARBA00047984"/>
    </source>
</evidence>
<comment type="catalytic activity">
    <reaction evidence="6">
        <text>ATP + H2O = ADP + phosphate + H(+)</text>
        <dbReference type="Rhea" id="RHEA:13065"/>
        <dbReference type="ChEBI" id="CHEBI:15377"/>
        <dbReference type="ChEBI" id="CHEBI:15378"/>
        <dbReference type="ChEBI" id="CHEBI:30616"/>
        <dbReference type="ChEBI" id="CHEBI:43474"/>
        <dbReference type="ChEBI" id="CHEBI:456216"/>
        <dbReference type="EC" id="3.6.4.13"/>
    </reaction>
</comment>
<keyword evidence="4" id="KW-0347">Helicase</keyword>
<sequence>MAGNNHPYFMKVAKNFNQNKRKNATPDDGGNAQNHQDHKKRFLQTPPGYEQKAVLDQKRQELMREVRQLPIFFGKGALIQEVARNETVIVMSETGSGKTTQLPQYILNQYSGRGIVCCTQPRRVAAISVASRVSKEVGCPLGDVVGYTVRFEDVTSPQTKLKYMTDGMLLREALLDPLLKRYSVVILDEAHERSIQTDVLFGVVKKAQQERRKQNGLKPLKIIIMSATLQAEEFERYFSGAKICFLEGRRHPIKIKYTEEIQKDYAHATLVTAMQLHREKPPGQDILVFLTGQEEILSLAKTMKEIAEHVKDDFSNFQVCPLFASLPHREQMRVFTPSPDGVRKIILSTNIAETSVTIPNVKYVVDCGMVKAKDYNPTTGMETLKVKPVSKAQARQRYGRAGRECPGICYRLYPEDSFRYLDENTVPEIKRCNLRSVVLNLLAMGLRDVISFDFMSPPSEDSLKDALRQLVQLSAVESIESQQITAQGKQMSTFPLDPALSKCILAAKENDCVEEMVTVLSILSVDSLTYIPPSERERGRKVLQRFSASEGDQVSALKLFREYKKMKGNQMWCRENFIDGKTMKTVRQIRNQLKELCHKLEIPLTSSKQDQYKSLRKSLCSGLFFNSAERQSDGTYVTLMQKTIVHIHPSSVLFREKPSFVVFNELVETSKRYMRGLCVVDPLWLIEACPSRFENCKLLPETITS</sequence>
<feature type="domain" description="Helicase C-terminal" evidence="9">
    <location>
        <begin position="269"/>
        <end position="445"/>
    </location>
</feature>
<feature type="region of interest" description="Disordered" evidence="7">
    <location>
        <begin position="20"/>
        <end position="46"/>
    </location>
</feature>
<dbReference type="Pfam" id="PF00270">
    <property type="entry name" value="DEAD"/>
    <property type="match status" value="1"/>
</dbReference>